<comment type="subcellular location">
    <subcellularLocation>
        <location evidence="1 6">Nucleus</location>
        <location evidence="1 6">Nucleolus</location>
    </subcellularLocation>
</comment>
<keyword evidence="5 6" id="KW-0687">Ribonucleoprotein</keyword>
<evidence type="ECO:0000259" key="7">
    <source>
        <dbReference type="Pfam" id="PF01248"/>
    </source>
</evidence>
<dbReference type="GO" id="GO:0000398">
    <property type="term" value="P:mRNA splicing, via spliceosome"/>
    <property type="evidence" value="ECO:0007669"/>
    <property type="project" value="UniProtKB-UniRule"/>
</dbReference>
<evidence type="ECO:0000256" key="2">
    <source>
        <dbReference type="ARBA" id="ARBA00007337"/>
    </source>
</evidence>
<keyword evidence="4 6" id="KW-0539">Nucleus</keyword>
<evidence type="ECO:0000313" key="8">
    <source>
        <dbReference type="EMBL" id="OAO14034.1"/>
    </source>
</evidence>
<dbReference type="GO" id="GO:0003723">
    <property type="term" value="F:RNA binding"/>
    <property type="evidence" value="ECO:0007669"/>
    <property type="project" value="UniProtKB-UniRule"/>
</dbReference>
<evidence type="ECO:0000256" key="6">
    <source>
        <dbReference type="RuleBase" id="RU366039"/>
    </source>
</evidence>
<dbReference type="Pfam" id="PF01248">
    <property type="entry name" value="Ribosomal_L7Ae"/>
    <property type="match status" value="1"/>
</dbReference>
<dbReference type="InterPro" id="IPR029064">
    <property type="entry name" value="Ribosomal_eL30-like_sf"/>
</dbReference>
<accession>A0A196SDF1</accession>
<evidence type="ECO:0000256" key="3">
    <source>
        <dbReference type="ARBA" id="ARBA00022884"/>
    </source>
</evidence>
<dbReference type="Gene3D" id="3.30.1330.30">
    <property type="match status" value="1"/>
</dbReference>
<dbReference type="PRINTS" id="PR00883">
    <property type="entry name" value="NUCLEARHMG"/>
</dbReference>
<dbReference type="PROSITE" id="PS01082">
    <property type="entry name" value="RIBOSOMAL_L7AE"/>
    <property type="match status" value="1"/>
</dbReference>
<comment type="function">
    <text evidence="6">Required for ribosome biogenesis. Part of a complex which catalyzes pseudouridylation of rRNA. This involves the isomerization of uridine such that the ribose is subsequently attached to C5, instead of the normal N1. Pseudouridine ('psi') residues may serve to stabilize the conformation of rRNAs.</text>
</comment>
<sequence>MSDTETNTESKKDSAPLYVSPIAKPLANKSLEKKVLKLVKKAAKAKCTRRGVKEVVKSIRKNEKGILVLAANIYPMDVISHIPVLCEENKIPYIFVSSKEALGEAATTKRPTSCIHIILKDDFPEKKKYDEVFDEVKKLNQSL</sequence>
<comment type="caution">
    <text evidence="8">The sequence shown here is derived from an EMBL/GenBank/DDBJ whole genome shotgun (WGS) entry which is preliminary data.</text>
</comment>
<dbReference type="SUPFAM" id="SSF55315">
    <property type="entry name" value="L30e-like"/>
    <property type="match status" value="1"/>
</dbReference>
<proteinExistence type="inferred from homology"/>
<dbReference type="Proteomes" id="UP000078348">
    <property type="component" value="Unassembled WGS sequence"/>
</dbReference>
<protein>
    <recommendedName>
        <fullName evidence="6">H/ACA ribonucleoprotein complex subunit 2</fullName>
    </recommendedName>
    <alternativeName>
        <fullName evidence="6">Nucleolar protein family A member 2</fullName>
    </alternativeName>
</protein>
<feature type="domain" description="Ribosomal protein eL8/eL30/eS12/Gadd45" evidence="7">
    <location>
        <begin position="34"/>
        <end position="121"/>
    </location>
</feature>
<evidence type="ECO:0000256" key="1">
    <source>
        <dbReference type="ARBA" id="ARBA00004604"/>
    </source>
</evidence>
<dbReference type="OrthoDB" id="5364946at2759"/>
<dbReference type="GO" id="GO:0042254">
    <property type="term" value="P:ribosome biogenesis"/>
    <property type="evidence" value="ECO:0007669"/>
    <property type="project" value="InterPro"/>
</dbReference>
<comment type="function">
    <text evidence="6">Common component of the spliceosome and rRNA processing machinery.</text>
</comment>
<dbReference type="InterPro" id="IPR050257">
    <property type="entry name" value="eL8/uL1-like"/>
</dbReference>
<organism evidence="8 9">
    <name type="scientific">Blastocystis sp. subtype 1 (strain ATCC 50177 / NandII)</name>
    <dbReference type="NCBI Taxonomy" id="478820"/>
    <lineage>
        <taxon>Eukaryota</taxon>
        <taxon>Sar</taxon>
        <taxon>Stramenopiles</taxon>
        <taxon>Bigyra</taxon>
        <taxon>Opalozoa</taxon>
        <taxon>Opalinata</taxon>
        <taxon>Blastocystidae</taxon>
        <taxon>Blastocystis</taxon>
    </lineage>
</organism>
<name>A0A196SDF1_BLAHN</name>
<dbReference type="InterPro" id="IPR002415">
    <property type="entry name" value="H/ACA_rnp_Nhp2-like"/>
</dbReference>
<dbReference type="GO" id="GO:0031120">
    <property type="term" value="P:snRNA pseudouridine synthesis"/>
    <property type="evidence" value="ECO:0007669"/>
    <property type="project" value="UniProtKB-UniRule"/>
</dbReference>
<keyword evidence="9" id="KW-1185">Reference proteome</keyword>
<dbReference type="InterPro" id="IPR004038">
    <property type="entry name" value="Ribosomal_eL8/eL30/eS12/Gad45"/>
</dbReference>
<evidence type="ECO:0000256" key="5">
    <source>
        <dbReference type="ARBA" id="ARBA00023274"/>
    </source>
</evidence>
<dbReference type="PANTHER" id="PTHR23105">
    <property type="entry name" value="RIBOSOMAL PROTEIN L7AE FAMILY MEMBER"/>
    <property type="match status" value="1"/>
</dbReference>
<comment type="similarity">
    <text evidence="2 6">Belongs to the eukaryotic ribosomal protein eL8 family.</text>
</comment>
<dbReference type="PRINTS" id="PR00881">
    <property type="entry name" value="L7ARS6FAMILY"/>
</dbReference>
<gene>
    <name evidence="8" type="ORF">AV274_4291</name>
</gene>
<keyword evidence="3 6" id="KW-0694">RNA-binding</keyword>
<dbReference type="EMBL" id="LXWW01000297">
    <property type="protein sequence ID" value="OAO14034.1"/>
    <property type="molecule type" value="Genomic_DNA"/>
</dbReference>
<dbReference type="InterPro" id="IPR018492">
    <property type="entry name" value="Ribosomal_eL8/Nhp2"/>
</dbReference>
<reference evidence="8 9" key="1">
    <citation type="submission" date="2016-05" db="EMBL/GenBank/DDBJ databases">
        <title>Nuclear genome of Blastocystis sp. subtype 1 NandII.</title>
        <authorList>
            <person name="Gentekaki E."/>
            <person name="Curtis B."/>
            <person name="Stairs C."/>
            <person name="Eme L."/>
            <person name="Herman E."/>
            <person name="Klimes V."/>
            <person name="Arias M.C."/>
            <person name="Elias M."/>
            <person name="Hilliou F."/>
            <person name="Klute M."/>
            <person name="Malik S.-B."/>
            <person name="Pightling A."/>
            <person name="Rachubinski R."/>
            <person name="Salas D."/>
            <person name="Schlacht A."/>
            <person name="Suga H."/>
            <person name="Archibald J."/>
            <person name="Ball S.G."/>
            <person name="Clark G."/>
            <person name="Dacks J."/>
            <person name="Van Der Giezen M."/>
            <person name="Tsaousis A."/>
            <person name="Roger A."/>
        </authorList>
    </citation>
    <scope>NUCLEOTIDE SEQUENCE [LARGE SCALE GENOMIC DNA]</scope>
    <source>
        <strain evidence="9">ATCC 50177 / NandII</strain>
    </source>
</reference>
<dbReference type="GO" id="GO:0031429">
    <property type="term" value="C:box H/ACA snoRNP complex"/>
    <property type="evidence" value="ECO:0007669"/>
    <property type="project" value="UniProtKB-UniRule"/>
</dbReference>
<evidence type="ECO:0000256" key="4">
    <source>
        <dbReference type="ARBA" id="ARBA00023242"/>
    </source>
</evidence>
<dbReference type="InterPro" id="IPR004037">
    <property type="entry name" value="Ribosomal_eL8-like_CS"/>
</dbReference>
<evidence type="ECO:0000313" key="9">
    <source>
        <dbReference type="Proteomes" id="UP000078348"/>
    </source>
</evidence>
<dbReference type="AlphaFoldDB" id="A0A196SDF1"/>
<dbReference type="STRING" id="478820.A0A196SDF1"/>